<accession>A0ACC1TVY0</accession>
<protein>
    <submittedName>
        <fullName evidence="1">Atypical/HisK protein kinase</fullName>
    </submittedName>
</protein>
<dbReference type="Proteomes" id="UP001163835">
    <property type="component" value="Unassembled WGS sequence"/>
</dbReference>
<evidence type="ECO:0000313" key="2">
    <source>
        <dbReference type="Proteomes" id="UP001163835"/>
    </source>
</evidence>
<comment type="caution">
    <text evidence="1">The sequence shown here is derived from an EMBL/GenBank/DDBJ whole genome shotgun (WGS) entry which is preliminary data.</text>
</comment>
<evidence type="ECO:0000313" key="1">
    <source>
        <dbReference type="EMBL" id="KAJ3808747.1"/>
    </source>
</evidence>
<organism evidence="1 2">
    <name type="scientific">Lentinula aff. lateritia</name>
    <dbReference type="NCBI Taxonomy" id="2804960"/>
    <lineage>
        <taxon>Eukaryota</taxon>
        <taxon>Fungi</taxon>
        <taxon>Dikarya</taxon>
        <taxon>Basidiomycota</taxon>
        <taxon>Agaricomycotina</taxon>
        <taxon>Agaricomycetes</taxon>
        <taxon>Agaricomycetidae</taxon>
        <taxon>Agaricales</taxon>
        <taxon>Marasmiineae</taxon>
        <taxon>Omphalotaceae</taxon>
        <taxon>Lentinula</taxon>
    </lineage>
</organism>
<keyword evidence="1" id="KW-0418">Kinase</keyword>
<proteinExistence type="predicted"/>
<dbReference type="EMBL" id="MU795201">
    <property type="protein sequence ID" value="KAJ3808747.1"/>
    <property type="molecule type" value="Genomic_DNA"/>
</dbReference>
<sequence length="1454" mass="159873">MLRDSTSHPESSLSSLQQSVGVFRHYTNTYDWAVFISAYATGRWDPHRTPNPPNGLGHSLSPQMRMLGSGRKPEDDENDEVEQNRTPTANTPSVTSSENVSPVSNRLRERNDLSSHAHHQTNLDLVPQSHRSPSSFPSPSGASRASSQLHSNSSHLHTSSSRMHIFPNAPTLNAATLRLAGTHVNISPLALPSPEHELTDPMRAAGAPGRNILVTVPGTVPEDTALTLAASEDGSPSDRSLVITPGGTTRRIRISQEQKKFWKGTRDVDRPLGTYGQFSASDSHPIGSPLAKGKGKTVKIHSPGFSNGDDDYFTRGREFSAASSSQDGGRRTPKVDVGIADLEVPSLSAYSFPYPHDRAQMVPHPSGTMSVPVPAVTNDTSSHTDAITAISNPTDSDSSIDGQLVRRMALVRQSSAPLPVGSEAMGALINAGQSPSMRAAKEEQLFRELGYLLAPNPLDELERRRALYKFNIWNTGSDLNFDRIAHLAKLVFNTKGVFISLLDGNEQCNDEPMVILDTLQDWRFANNPNVLNAPCIRFYAGAPLRTQDGHNVGSLAVIDDAPREEFTPRHRHTLKEFAAIAMREMELWRDKIQLRIRDRIQNSMEQFSRECLEIDMEQQDPQSPQGSPESTYEEQSSNPSLSMSGSSMERVYDRAAKLVQRTLDVEGVIVMDVSHCEVLENMSGESTVNVVMHHGDPDVTETTTKSLTADEYAKLNVFFAKNPDGKISEGIVPQSFRLFLPTTRIQYALTVPIYNIDKRPFALLCAYNASEHTKRFRHTKTSSVICLMNINQGVIILSAVLKRRMLLADKAKSLFISNISHELRTPLHGILAAAELLGELDLNHTQLSFLQTVQACGTSLVETVNHVLDFTKLSGNSKAGGVENVIIPTKVDLMQLVEDAVDGCWIGHCARTAIMEDTGTGIGSVYSPPREDESQTRKHVEAVIDIGPRLEGWVFKCEKGGIRRVLMNIFGNSLKFTSNGFVHVILRELPPAEDDPPNKIKVELAVHDTGKGISQNFLKNQLFHPFSQENPLQTGTGLGLAIVNSIVTSDSVGGKVDVWSEENVGTEIKITFPVEVVEADEVVEMGHLKLDDFNPSPTVSLVGFEDPHKGIRLMRSVLETYITNWWGLEILENHDGELGNIVILNEDVSVVVKATQRHDTSRPFVVLSALRGNPTMMTAASDHELIGGFCRIIYKPGGPSRIRSVLRLCLHAMKIGSKSSHPPLFEERQVSNQSFVHNGALSVANTIVPRRYSEDSHFLTPRPSMSPRSTTAHPDGPSSWKKPTSTVAEEKTDLSDPDTNQPTITLDSGGTLLKSSIRSIDTQRQKIRVLLIEDNGVLRGLLVKWLSKKGFYYRDAVDGRDGVNAYEKDGPFDVVLLDLSMPVLDGIGATAEIRRIESGFTAEFSHRRSRILALTGMSSLEDKRRAFDAGVDGYLVKPVLFSTLNDVFSKLGIS</sequence>
<keyword evidence="2" id="KW-1185">Reference proteome</keyword>
<gene>
    <name evidence="1" type="ORF">F5876DRAFT_45388</name>
</gene>
<keyword evidence="1" id="KW-0808">Transferase</keyword>
<name>A0ACC1TVY0_9AGAR</name>
<reference evidence="1" key="1">
    <citation type="submission" date="2022-09" db="EMBL/GenBank/DDBJ databases">
        <title>A Global Phylogenomic Analysis of the Shiitake Genus Lentinula.</title>
        <authorList>
            <consortium name="DOE Joint Genome Institute"/>
            <person name="Sierra-Patev S."/>
            <person name="Min B."/>
            <person name="Naranjo-Ortiz M."/>
            <person name="Looney B."/>
            <person name="Konkel Z."/>
            <person name="Slot J.C."/>
            <person name="Sakamoto Y."/>
            <person name="Steenwyk J.L."/>
            <person name="Rokas A."/>
            <person name="Carro J."/>
            <person name="Camarero S."/>
            <person name="Ferreira P."/>
            <person name="Molpeceres G."/>
            <person name="Ruiz-Duenas F.J."/>
            <person name="Serrano A."/>
            <person name="Henrissat B."/>
            <person name="Drula E."/>
            <person name="Hughes K.W."/>
            <person name="Mata J.L."/>
            <person name="Ishikawa N.K."/>
            <person name="Vargas-Isla R."/>
            <person name="Ushijima S."/>
            <person name="Smith C.A."/>
            <person name="Ahrendt S."/>
            <person name="Andreopoulos W."/>
            <person name="He G."/>
            <person name="Labutti K."/>
            <person name="Lipzen A."/>
            <person name="Ng V."/>
            <person name="Riley R."/>
            <person name="Sandor L."/>
            <person name="Barry K."/>
            <person name="Martinez A.T."/>
            <person name="Xiao Y."/>
            <person name="Gibbons J.G."/>
            <person name="Terashima K."/>
            <person name="Grigoriev I.V."/>
            <person name="Hibbett D.S."/>
        </authorList>
    </citation>
    <scope>NUCLEOTIDE SEQUENCE</scope>
    <source>
        <strain evidence="1">TMI1499</strain>
    </source>
</reference>